<sequence length="31" mass="3586">MKRRPDIEVPPKKLVGEITIQESSKNTQHLL</sequence>
<dbReference type="EMBL" id="AHEU01000045">
    <property type="protein sequence ID" value="EJR26650.1"/>
    <property type="molecule type" value="Genomic_DNA"/>
</dbReference>
<comment type="caution">
    <text evidence="1">The sequence shown here is derived from an EMBL/GenBank/DDBJ whole genome shotgun (WGS) entry which is preliminary data.</text>
</comment>
<gene>
    <name evidence="1" type="ORF">IIG_05207</name>
</gene>
<proteinExistence type="predicted"/>
<dbReference type="HOGENOM" id="CLU_3394980_0_0_9"/>
<evidence type="ECO:0000313" key="2">
    <source>
        <dbReference type="Proteomes" id="UP000006960"/>
    </source>
</evidence>
<accession>J8HL65</accession>
<organism evidence="1 2">
    <name type="scientific">Bacillus cereus VD048</name>
    <dbReference type="NCBI Taxonomy" id="1053226"/>
    <lineage>
        <taxon>Bacteria</taxon>
        <taxon>Bacillati</taxon>
        <taxon>Bacillota</taxon>
        <taxon>Bacilli</taxon>
        <taxon>Bacillales</taxon>
        <taxon>Bacillaceae</taxon>
        <taxon>Bacillus</taxon>
        <taxon>Bacillus cereus group</taxon>
    </lineage>
</organism>
<protein>
    <submittedName>
        <fullName evidence="1">Uncharacterized protein</fullName>
    </submittedName>
</protein>
<dbReference type="AlphaFoldDB" id="J8HL65"/>
<evidence type="ECO:0000313" key="1">
    <source>
        <dbReference type="EMBL" id="EJR26650.1"/>
    </source>
</evidence>
<reference evidence="1 2" key="1">
    <citation type="submission" date="2012-04" db="EMBL/GenBank/DDBJ databases">
        <title>The Genome Sequence of Bacillus cereus VD048.</title>
        <authorList>
            <consortium name="The Broad Institute Genome Sequencing Platform"/>
            <consortium name="The Broad Institute Genome Sequencing Center for Infectious Disease"/>
            <person name="Feldgarden M."/>
            <person name="Van der Auwera G.A."/>
            <person name="Mahillon J."/>
            <person name="Duprez V."/>
            <person name="Timmery S."/>
            <person name="Mattelet C."/>
            <person name="Dierick K."/>
            <person name="Sun M."/>
            <person name="Yu Z."/>
            <person name="Zhu L."/>
            <person name="Hu X."/>
            <person name="Shank E.B."/>
            <person name="Swiecicka I."/>
            <person name="Hansen B.M."/>
            <person name="Andrup L."/>
            <person name="Young S.K."/>
            <person name="Zeng Q."/>
            <person name="Gargeya S."/>
            <person name="Fitzgerald M."/>
            <person name="Haas B."/>
            <person name="Abouelleil A."/>
            <person name="Alvarado L."/>
            <person name="Arachchi H.M."/>
            <person name="Berlin A."/>
            <person name="Chapman S.B."/>
            <person name="Goldberg J."/>
            <person name="Griggs A."/>
            <person name="Gujja S."/>
            <person name="Hansen M."/>
            <person name="Howarth C."/>
            <person name="Imamovic A."/>
            <person name="Larimer J."/>
            <person name="McCowen C."/>
            <person name="Montmayeur A."/>
            <person name="Murphy C."/>
            <person name="Neiman D."/>
            <person name="Pearson M."/>
            <person name="Priest M."/>
            <person name="Roberts A."/>
            <person name="Saif S."/>
            <person name="Shea T."/>
            <person name="Sisk P."/>
            <person name="Sykes S."/>
            <person name="Wortman J."/>
            <person name="Nusbaum C."/>
            <person name="Birren B."/>
        </authorList>
    </citation>
    <scope>NUCLEOTIDE SEQUENCE [LARGE SCALE GENOMIC DNA]</scope>
    <source>
        <strain evidence="1 2">VD048</strain>
    </source>
</reference>
<dbReference type="Proteomes" id="UP000006960">
    <property type="component" value="Unassembled WGS sequence"/>
</dbReference>
<name>J8HL65_BACCE</name>